<evidence type="ECO:0000256" key="4">
    <source>
        <dbReference type="ARBA" id="ARBA00022692"/>
    </source>
</evidence>
<keyword evidence="5 7" id="KW-1133">Transmembrane helix</keyword>
<comment type="similarity">
    <text evidence="7">Belongs to the binding-protein-dependent transport system permease family.</text>
</comment>
<evidence type="ECO:0000256" key="3">
    <source>
        <dbReference type="ARBA" id="ARBA00022475"/>
    </source>
</evidence>
<proteinExistence type="inferred from homology"/>
<feature type="transmembrane region" description="Helical" evidence="7">
    <location>
        <begin position="138"/>
        <end position="155"/>
    </location>
</feature>
<dbReference type="PANTHER" id="PTHR43386:SF1">
    <property type="entry name" value="D,D-DIPEPTIDE TRANSPORT SYSTEM PERMEASE PROTEIN DDPC-RELATED"/>
    <property type="match status" value="1"/>
</dbReference>
<dbReference type="PATRIC" id="fig|943816.4.peg.4532"/>
<comment type="subcellular location">
    <subcellularLocation>
        <location evidence="1 7">Cell membrane</location>
        <topology evidence="1 7">Multi-pass membrane protein</topology>
    </subcellularLocation>
</comment>
<accession>A0A1E7K983</accession>
<feature type="transmembrane region" description="Helical" evidence="7">
    <location>
        <begin position="269"/>
        <end position="289"/>
    </location>
</feature>
<evidence type="ECO:0000256" key="2">
    <source>
        <dbReference type="ARBA" id="ARBA00022448"/>
    </source>
</evidence>
<dbReference type="SUPFAM" id="SSF161098">
    <property type="entry name" value="MetI-like"/>
    <property type="match status" value="1"/>
</dbReference>
<feature type="transmembrane region" description="Helical" evidence="7">
    <location>
        <begin position="92"/>
        <end position="117"/>
    </location>
</feature>
<keyword evidence="6 7" id="KW-0472">Membrane</keyword>
<organism evidence="9 10">
    <name type="scientific">Streptomyces qinglanensis</name>
    <dbReference type="NCBI Taxonomy" id="943816"/>
    <lineage>
        <taxon>Bacteria</taxon>
        <taxon>Bacillati</taxon>
        <taxon>Actinomycetota</taxon>
        <taxon>Actinomycetes</taxon>
        <taxon>Kitasatosporales</taxon>
        <taxon>Streptomycetaceae</taxon>
        <taxon>Streptomyces</taxon>
    </lineage>
</organism>
<evidence type="ECO:0000313" key="9">
    <source>
        <dbReference type="EMBL" id="OEV00493.1"/>
    </source>
</evidence>
<dbReference type="GO" id="GO:0005886">
    <property type="term" value="C:plasma membrane"/>
    <property type="evidence" value="ECO:0007669"/>
    <property type="project" value="UniProtKB-SubCell"/>
</dbReference>
<dbReference type="InterPro" id="IPR050366">
    <property type="entry name" value="BP-dependent_transpt_permease"/>
</dbReference>
<dbReference type="AlphaFoldDB" id="A0A1E7K983"/>
<dbReference type="Gene3D" id="1.10.3720.10">
    <property type="entry name" value="MetI-like"/>
    <property type="match status" value="1"/>
</dbReference>
<dbReference type="Pfam" id="PF00528">
    <property type="entry name" value="BPD_transp_1"/>
    <property type="match status" value="1"/>
</dbReference>
<dbReference type="PANTHER" id="PTHR43386">
    <property type="entry name" value="OLIGOPEPTIDE TRANSPORT SYSTEM PERMEASE PROTEIN APPC"/>
    <property type="match status" value="1"/>
</dbReference>
<reference evidence="9 10" key="1">
    <citation type="journal article" date="2016" name="Front. Microbiol.">
        <title>Comparative Genomics Analysis of Streptomyces Species Reveals Their Adaptation to the Marine Environment and Their Diversity at the Genomic Level.</title>
        <authorList>
            <person name="Tian X."/>
            <person name="Zhang Z."/>
            <person name="Yang T."/>
            <person name="Chen M."/>
            <person name="Li J."/>
            <person name="Chen F."/>
            <person name="Yang J."/>
            <person name="Li W."/>
            <person name="Zhang B."/>
            <person name="Zhang Z."/>
            <person name="Wu J."/>
            <person name="Zhang C."/>
            <person name="Long L."/>
            <person name="Xiao J."/>
        </authorList>
    </citation>
    <scope>NUCLEOTIDE SEQUENCE [LARGE SCALE GENOMIC DNA]</scope>
    <source>
        <strain evidence="9 10">SCSIO M10379</strain>
    </source>
</reference>
<dbReference type="Proteomes" id="UP000175829">
    <property type="component" value="Unassembled WGS sequence"/>
</dbReference>
<dbReference type="Pfam" id="PF12911">
    <property type="entry name" value="OppC_N"/>
    <property type="match status" value="1"/>
</dbReference>
<dbReference type="InterPro" id="IPR000515">
    <property type="entry name" value="MetI-like"/>
</dbReference>
<comment type="caution">
    <text evidence="9">The sequence shown here is derived from an EMBL/GenBank/DDBJ whole genome shotgun (WGS) entry which is preliminary data.</text>
</comment>
<dbReference type="CDD" id="cd06261">
    <property type="entry name" value="TM_PBP2"/>
    <property type="match status" value="1"/>
</dbReference>
<dbReference type="PROSITE" id="PS50928">
    <property type="entry name" value="ABC_TM1"/>
    <property type="match status" value="1"/>
</dbReference>
<keyword evidence="3" id="KW-1003">Cell membrane</keyword>
<evidence type="ECO:0000256" key="6">
    <source>
        <dbReference type="ARBA" id="ARBA00023136"/>
    </source>
</evidence>
<keyword evidence="2 7" id="KW-0813">Transport</keyword>
<evidence type="ECO:0000256" key="1">
    <source>
        <dbReference type="ARBA" id="ARBA00004651"/>
    </source>
</evidence>
<feature type="domain" description="ABC transmembrane type-1" evidence="8">
    <location>
        <begin position="88"/>
        <end position="290"/>
    </location>
</feature>
<evidence type="ECO:0000259" key="8">
    <source>
        <dbReference type="PROSITE" id="PS50928"/>
    </source>
</evidence>
<dbReference type="InterPro" id="IPR035906">
    <property type="entry name" value="MetI-like_sf"/>
</dbReference>
<dbReference type="GO" id="GO:0055085">
    <property type="term" value="P:transmembrane transport"/>
    <property type="evidence" value="ECO:0007669"/>
    <property type="project" value="InterPro"/>
</dbReference>
<feature type="transmembrane region" description="Helical" evidence="7">
    <location>
        <begin position="12"/>
        <end position="32"/>
    </location>
</feature>
<name>A0A1E7K983_9ACTN</name>
<dbReference type="EMBL" id="LJGV01000022">
    <property type="protein sequence ID" value="OEV00493.1"/>
    <property type="molecule type" value="Genomic_DNA"/>
</dbReference>
<sequence>MWTRFKRDRTGVISACIVLAFFLIAALAPVIAKLYGKDPYTRYGQLRPDLLNENFYPVKPNGGMDGEFWFGLEPGLGRDVFTQLLYGIRTSLSLAVIITLLSVVTAIVIGVVGGYFGGKVDYFLGRFTDLMMSFPNQLFFVAFTPVVAALLVDPRDEMPTWLRACVLIYVMWLLGWMTLARLLRGQTLSLREREFIEAARVAGTPPGRIVRKELLPNLVTPILVQATYMLPNSVTAIAGLSFLGVGLQEPTPDWGRMFATGAEIYQSDITYMFFPGGAMVIFILAFNLLGDSVRDAFDPKSGR</sequence>
<evidence type="ECO:0000313" key="10">
    <source>
        <dbReference type="Proteomes" id="UP000175829"/>
    </source>
</evidence>
<evidence type="ECO:0000256" key="5">
    <source>
        <dbReference type="ARBA" id="ARBA00022989"/>
    </source>
</evidence>
<protein>
    <submittedName>
        <fullName evidence="9">ABC transporter permease</fullName>
    </submittedName>
</protein>
<dbReference type="InterPro" id="IPR025966">
    <property type="entry name" value="OppC_N"/>
</dbReference>
<gene>
    <name evidence="9" type="ORF">AN217_24815</name>
</gene>
<keyword evidence="4 7" id="KW-0812">Transmembrane</keyword>
<evidence type="ECO:0000256" key="7">
    <source>
        <dbReference type="RuleBase" id="RU363032"/>
    </source>
</evidence>
<feature type="transmembrane region" description="Helical" evidence="7">
    <location>
        <begin position="161"/>
        <end position="183"/>
    </location>
</feature>